<evidence type="ECO:0000256" key="3">
    <source>
        <dbReference type="ARBA" id="ARBA00022475"/>
    </source>
</evidence>
<comment type="similarity">
    <text evidence="7 8">Belongs to the drug/metabolite transporter (DMT) superfamily. Small multidrug resistance (SMR) (TC 2.A.7.1) family.</text>
</comment>
<evidence type="ECO:0000256" key="5">
    <source>
        <dbReference type="ARBA" id="ARBA00022989"/>
    </source>
</evidence>
<dbReference type="GO" id="GO:1990961">
    <property type="term" value="P:xenobiotic detoxification by transmembrane export across the plasma membrane"/>
    <property type="evidence" value="ECO:0007669"/>
    <property type="project" value="UniProtKB-ARBA"/>
</dbReference>
<dbReference type="AlphaFoldDB" id="A0A7W9Y3J1"/>
<comment type="caution">
    <text evidence="10">The sequence shown here is derived from an EMBL/GenBank/DDBJ whole genome shotgun (WGS) entry which is preliminary data.</text>
</comment>
<keyword evidence="2" id="KW-0813">Transport</keyword>
<dbReference type="GO" id="GO:0005886">
    <property type="term" value="C:plasma membrane"/>
    <property type="evidence" value="ECO:0007669"/>
    <property type="project" value="UniProtKB-SubCell"/>
</dbReference>
<dbReference type="InterPro" id="IPR045324">
    <property type="entry name" value="Small_multidrug_res"/>
</dbReference>
<dbReference type="SUPFAM" id="SSF103481">
    <property type="entry name" value="Multidrug resistance efflux transporter EmrE"/>
    <property type="match status" value="1"/>
</dbReference>
<evidence type="ECO:0000313" key="10">
    <source>
        <dbReference type="EMBL" id="MBB6161270.1"/>
    </source>
</evidence>
<dbReference type="Proteomes" id="UP000547879">
    <property type="component" value="Unassembled WGS sequence"/>
</dbReference>
<evidence type="ECO:0000256" key="4">
    <source>
        <dbReference type="ARBA" id="ARBA00022692"/>
    </source>
</evidence>
<evidence type="ECO:0000256" key="1">
    <source>
        <dbReference type="ARBA" id="ARBA00004651"/>
    </source>
</evidence>
<dbReference type="PANTHER" id="PTHR30561">
    <property type="entry name" value="SMR FAMILY PROTON-DEPENDENT DRUG EFFLUX TRANSPORTER SUGE"/>
    <property type="match status" value="1"/>
</dbReference>
<dbReference type="Pfam" id="PF00893">
    <property type="entry name" value="Multi_Drug_Res"/>
    <property type="match status" value="1"/>
</dbReference>
<evidence type="ECO:0000256" key="8">
    <source>
        <dbReference type="RuleBase" id="RU003942"/>
    </source>
</evidence>
<keyword evidence="3" id="KW-1003">Cell membrane</keyword>
<keyword evidence="11" id="KW-1185">Reference proteome</keyword>
<feature type="transmembrane region" description="Helical" evidence="9">
    <location>
        <begin position="37"/>
        <end position="58"/>
    </location>
</feature>
<accession>A0A7W9Y3J1</accession>
<reference evidence="10 11" key="1">
    <citation type="submission" date="2020-08" db="EMBL/GenBank/DDBJ databases">
        <title>Genomic Encyclopedia of Type Strains, Phase IV (KMG-IV): sequencing the most valuable type-strain genomes for metagenomic binning, comparative biology and taxonomic classification.</title>
        <authorList>
            <person name="Goeker M."/>
        </authorList>
    </citation>
    <scope>NUCLEOTIDE SEQUENCE [LARGE SCALE GENOMIC DNA]</scope>
    <source>
        <strain evidence="10 11">DSM 100734</strain>
    </source>
</reference>
<name>A0A7W9Y3J1_9HYPH</name>
<dbReference type="GO" id="GO:0015199">
    <property type="term" value="F:amino-acid betaine transmembrane transporter activity"/>
    <property type="evidence" value="ECO:0007669"/>
    <property type="project" value="TreeGrafter"/>
</dbReference>
<dbReference type="FunFam" id="1.10.3730.20:FF:000001">
    <property type="entry name" value="Quaternary ammonium compound resistance transporter SugE"/>
    <property type="match status" value="1"/>
</dbReference>
<keyword evidence="6 9" id="KW-0472">Membrane</keyword>
<evidence type="ECO:0000256" key="2">
    <source>
        <dbReference type="ARBA" id="ARBA00022448"/>
    </source>
</evidence>
<sequence>MNPALITYGSLLSAIALEVVGTTLLQQSQQFTRILPTLGMALCYGAAFYLLSITLRVLPVGVAYAIWSGLGIVLISAVGLIVFRQSLDMAAMIGLGFIIAGVVIVNVFSKTVAH</sequence>
<dbReference type="GO" id="GO:0015297">
    <property type="term" value="F:antiporter activity"/>
    <property type="evidence" value="ECO:0007669"/>
    <property type="project" value="TreeGrafter"/>
</dbReference>
<evidence type="ECO:0000256" key="6">
    <source>
        <dbReference type="ARBA" id="ARBA00023136"/>
    </source>
</evidence>
<dbReference type="PANTHER" id="PTHR30561:SF1">
    <property type="entry name" value="MULTIDRUG TRANSPORTER EMRE"/>
    <property type="match status" value="1"/>
</dbReference>
<dbReference type="InterPro" id="IPR037185">
    <property type="entry name" value="EmrE-like"/>
</dbReference>
<feature type="transmembrane region" description="Helical" evidence="9">
    <location>
        <begin position="6"/>
        <end position="25"/>
    </location>
</feature>
<dbReference type="GO" id="GO:0031460">
    <property type="term" value="P:glycine betaine transport"/>
    <property type="evidence" value="ECO:0007669"/>
    <property type="project" value="TreeGrafter"/>
</dbReference>
<organism evidence="10 11">
    <name type="scientific">Rhizobium wenxiniae</name>
    <dbReference type="NCBI Taxonomy" id="1737357"/>
    <lineage>
        <taxon>Bacteria</taxon>
        <taxon>Pseudomonadati</taxon>
        <taxon>Pseudomonadota</taxon>
        <taxon>Alphaproteobacteria</taxon>
        <taxon>Hyphomicrobiales</taxon>
        <taxon>Rhizobiaceae</taxon>
        <taxon>Rhizobium/Agrobacterium group</taxon>
        <taxon>Rhizobium</taxon>
    </lineage>
</organism>
<evidence type="ECO:0000256" key="9">
    <source>
        <dbReference type="SAM" id="Phobius"/>
    </source>
</evidence>
<protein>
    <submittedName>
        <fullName evidence="10">Small multidrug resistance pump</fullName>
    </submittedName>
</protein>
<dbReference type="GO" id="GO:0015220">
    <property type="term" value="F:choline transmembrane transporter activity"/>
    <property type="evidence" value="ECO:0007669"/>
    <property type="project" value="TreeGrafter"/>
</dbReference>
<evidence type="ECO:0000256" key="7">
    <source>
        <dbReference type="ARBA" id="ARBA00038032"/>
    </source>
</evidence>
<dbReference type="EMBL" id="JACHEG010000001">
    <property type="protein sequence ID" value="MBB6161270.1"/>
    <property type="molecule type" value="Genomic_DNA"/>
</dbReference>
<comment type="subcellular location">
    <subcellularLocation>
        <location evidence="1 8">Cell membrane</location>
        <topology evidence="1 8">Multi-pass membrane protein</topology>
    </subcellularLocation>
</comment>
<dbReference type="RefSeq" id="WP_183990198.1">
    <property type="nucleotide sequence ID" value="NZ_BMHW01000001.1"/>
</dbReference>
<dbReference type="InterPro" id="IPR000390">
    <property type="entry name" value="Small_drug/metabolite_transptr"/>
</dbReference>
<gene>
    <name evidence="10" type="ORF">HNQ72_001067</name>
</gene>
<feature type="transmembrane region" description="Helical" evidence="9">
    <location>
        <begin position="90"/>
        <end position="109"/>
    </location>
</feature>
<evidence type="ECO:0000313" key="11">
    <source>
        <dbReference type="Proteomes" id="UP000547879"/>
    </source>
</evidence>
<dbReference type="Gene3D" id="1.10.3730.20">
    <property type="match status" value="1"/>
</dbReference>
<feature type="transmembrane region" description="Helical" evidence="9">
    <location>
        <begin position="64"/>
        <end position="83"/>
    </location>
</feature>
<keyword evidence="4 8" id="KW-0812">Transmembrane</keyword>
<keyword evidence="5 9" id="KW-1133">Transmembrane helix</keyword>
<proteinExistence type="inferred from homology"/>